<feature type="region of interest" description="Disordered" evidence="1">
    <location>
        <begin position="643"/>
        <end position="669"/>
    </location>
</feature>
<proteinExistence type="predicted"/>
<name>A0A364MWI9_STELY</name>
<keyword evidence="3" id="KW-1185">Reference proteome</keyword>
<accession>A0A364MWI9</accession>
<evidence type="ECO:0000313" key="3">
    <source>
        <dbReference type="Proteomes" id="UP000249619"/>
    </source>
</evidence>
<dbReference type="Proteomes" id="UP000249619">
    <property type="component" value="Unassembled WGS sequence"/>
</dbReference>
<sequence>MCEEYTAIPTAATTSVIYRSDGYSPFPSNGVIPVSDVRLYDLYLPDSFPSATAIVTFAPNVTRVQTSATPFVYFTAYEVETSNKTETIQLPSAQAHPYWLRALEDKDTATGPLPQGFLEQVPHSACDIGQLQADVTVLIIVDLYYYNLPNLEPALIHFESSVLGFEDPPFVVNDWGVGISTAVPITVADWSIPMDPKPTAASFRPNHLPELVPTTRIRGVPMQPSVPQSHPPPVLTIGSSIITAQVTQNKADSGLTFVISGQTLLPGGAGVSFSGNSISLEPSGGVVVINGVSSTIKTQAVPASTPPAITVGNDVLSPLPDPPKFIIGGQTLSPGGPAITASGTTISLAPFASFFIANGATSVIADAMNPTITVGGSTFSPLPRSSAASFAAGGQILAPGSPAITISDTILSLGPSASFIIVNGATSTLELPTLPANPPSITIGNEIFSALPEFSETAFVLADQTLVAGGPEIVISGTTLSLASSASFVVVNGATSTLTNPAAPHITTPPLTIGGVVFRSLPGTGTAYLIGSVLLTAGGSIVVSGVTISLATRATALVINGQTSLISPQIQPAITNPPILTIGTETYTAMSGSGTTFVIGTEILTPGGTITFEGTTISLAVSATELIYGSSGRSTTTALFPATTTRSQSTAHTSGASTRAGGFNRQASATGQNEGAATLSLSSRHMCILLAIFAFLCSFLV</sequence>
<evidence type="ECO:0000313" key="2">
    <source>
        <dbReference type="EMBL" id="RAR05723.1"/>
    </source>
</evidence>
<dbReference type="EMBL" id="QGDH01000127">
    <property type="protein sequence ID" value="RAR05723.1"/>
    <property type="molecule type" value="Genomic_DNA"/>
</dbReference>
<evidence type="ECO:0000256" key="1">
    <source>
        <dbReference type="SAM" id="MobiDB-lite"/>
    </source>
</evidence>
<comment type="caution">
    <text evidence="2">The sequence shown here is derived from an EMBL/GenBank/DDBJ whole genome shotgun (WGS) entry which is preliminary data.</text>
</comment>
<organism evidence="2 3">
    <name type="scientific">Stemphylium lycopersici</name>
    <name type="common">Tomato gray leaf spot disease fungus</name>
    <name type="synonym">Thyrospora lycopersici</name>
    <dbReference type="NCBI Taxonomy" id="183478"/>
    <lineage>
        <taxon>Eukaryota</taxon>
        <taxon>Fungi</taxon>
        <taxon>Dikarya</taxon>
        <taxon>Ascomycota</taxon>
        <taxon>Pezizomycotina</taxon>
        <taxon>Dothideomycetes</taxon>
        <taxon>Pleosporomycetidae</taxon>
        <taxon>Pleosporales</taxon>
        <taxon>Pleosporineae</taxon>
        <taxon>Pleosporaceae</taxon>
        <taxon>Stemphylium</taxon>
    </lineage>
</organism>
<gene>
    <name evidence="2" type="ORF">DDE83_007236</name>
</gene>
<protein>
    <submittedName>
        <fullName evidence="2">Ca2+modulated nonselective cation channel polycystin</fullName>
    </submittedName>
</protein>
<reference evidence="3" key="1">
    <citation type="submission" date="2018-05" db="EMBL/GenBank/DDBJ databases">
        <title>Draft genome sequence of Stemphylium lycopersici strain CIDEFI 213.</title>
        <authorList>
            <person name="Medina R."/>
            <person name="Franco M.E.E."/>
            <person name="Lucentini C.G."/>
            <person name="Saparrat M.C.N."/>
            <person name="Balatti P.A."/>
        </authorList>
    </citation>
    <scope>NUCLEOTIDE SEQUENCE [LARGE SCALE GENOMIC DNA]</scope>
    <source>
        <strain evidence="3">CIDEFI 213</strain>
    </source>
</reference>
<feature type="compositionally biased region" description="Polar residues" evidence="1">
    <location>
        <begin position="646"/>
        <end position="657"/>
    </location>
</feature>
<dbReference type="AlphaFoldDB" id="A0A364MWI9"/>